<dbReference type="EMBL" id="PKPP01004338">
    <property type="protein sequence ID" value="PWA64856.1"/>
    <property type="molecule type" value="Genomic_DNA"/>
</dbReference>
<comment type="function">
    <text evidence="1">Central component of the receptor complex responsible for the recognition and translocation of cytosolically synthesized mitochondrial preproteins. Together with TOM22 functions as the transit peptide receptor at the surface of the mitochondrion outer membrane and facilitates the movement of preproteins into the translocation pore.</text>
</comment>
<keyword evidence="8" id="KW-1133">Transmembrane helix</keyword>
<keyword evidence="9" id="KW-0496">Mitochondrion</keyword>
<keyword evidence="4" id="KW-0813">Transport</keyword>
<dbReference type="Proteomes" id="UP000245207">
    <property type="component" value="Unassembled WGS sequence"/>
</dbReference>
<dbReference type="InterPro" id="IPR011990">
    <property type="entry name" value="TPR-like_helical_dom_sf"/>
</dbReference>
<dbReference type="Pfam" id="PF06552">
    <property type="entry name" value="TOM20_plant"/>
    <property type="match status" value="1"/>
</dbReference>
<keyword evidence="7" id="KW-0653">Protein transport</keyword>
<dbReference type="GO" id="GO:0045040">
    <property type="term" value="P:protein insertion into mitochondrial outer membrane"/>
    <property type="evidence" value="ECO:0007669"/>
    <property type="project" value="InterPro"/>
</dbReference>
<evidence type="ECO:0000256" key="2">
    <source>
        <dbReference type="ARBA" id="ARBA00004572"/>
    </source>
</evidence>
<keyword evidence="10" id="KW-0472">Membrane</keyword>
<evidence type="ECO:0000256" key="8">
    <source>
        <dbReference type="ARBA" id="ARBA00022989"/>
    </source>
</evidence>
<organism evidence="11 12">
    <name type="scientific">Artemisia annua</name>
    <name type="common">Sweet wormwood</name>
    <dbReference type="NCBI Taxonomy" id="35608"/>
    <lineage>
        <taxon>Eukaryota</taxon>
        <taxon>Viridiplantae</taxon>
        <taxon>Streptophyta</taxon>
        <taxon>Embryophyta</taxon>
        <taxon>Tracheophyta</taxon>
        <taxon>Spermatophyta</taxon>
        <taxon>Magnoliopsida</taxon>
        <taxon>eudicotyledons</taxon>
        <taxon>Gunneridae</taxon>
        <taxon>Pentapetalae</taxon>
        <taxon>asterids</taxon>
        <taxon>campanulids</taxon>
        <taxon>Asterales</taxon>
        <taxon>Asteraceae</taxon>
        <taxon>Asteroideae</taxon>
        <taxon>Anthemideae</taxon>
        <taxon>Artemisiinae</taxon>
        <taxon>Artemisia</taxon>
    </lineage>
</organism>
<keyword evidence="5" id="KW-0812">Transmembrane</keyword>
<evidence type="ECO:0000256" key="3">
    <source>
        <dbReference type="ARBA" id="ARBA00005792"/>
    </source>
</evidence>
<dbReference type="Gene3D" id="1.25.40.10">
    <property type="entry name" value="Tetratricopeptide repeat domain"/>
    <property type="match status" value="1"/>
</dbReference>
<evidence type="ECO:0000256" key="1">
    <source>
        <dbReference type="ARBA" id="ARBA00003450"/>
    </source>
</evidence>
<sequence length="126" mass="14230">MGNAQTSYAFLTRDEDEAKGYFDSAYVYFQKAVEEDPGNALYRKSLEVAVKNLWLLLKIKKCGNVVFWMLYSAGGTTRRIVANMRKGWNSAKADLKAYSITYEAGIAKISVTIAVIIQTLELLFFH</sequence>
<protein>
    <submittedName>
        <fullName evidence="11">Plant specific mitochondrial import receptor subunit TOM20</fullName>
    </submittedName>
</protein>
<keyword evidence="12" id="KW-1185">Reference proteome</keyword>
<gene>
    <name evidence="11" type="ORF">CTI12_AA144600</name>
</gene>
<dbReference type="GO" id="GO:0005742">
    <property type="term" value="C:mitochondrial outer membrane translocase complex"/>
    <property type="evidence" value="ECO:0007669"/>
    <property type="project" value="InterPro"/>
</dbReference>
<evidence type="ECO:0000256" key="10">
    <source>
        <dbReference type="ARBA" id="ARBA00023136"/>
    </source>
</evidence>
<comment type="subcellular location">
    <subcellularLocation>
        <location evidence="2">Mitochondrion outer membrane</location>
        <topology evidence="2">Single-pass membrane protein</topology>
    </subcellularLocation>
</comment>
<dbReference type="OrthoDB" id="1056333at2759"/>
<comment type="similarity">
    <text evidence="3">Belongs to the Tom20 family.</text>
</comment>
<dbReference type="GO" id="GO:0015031">
    <property type="term" value="P:protein transport"/>
    <property type="evidence" value="ECO:0007669"/>
    <property type="project" value="UniProtKB-KW"/>
</dbReference>
<proteinExistence type="inferred from homology"/>
<dbReference type="PANTHER" id="PTHR32409:SF16">
    <property type="entry name" value="PLANT SPECIFIC MITOCHONDRIAL IMPORT RECEPTOR SUBUNIT TOM20"/>
    <property type="match status" value="1"/>
</dbReference>
<evidence type="ECO:0000313" key="11">
    <source>
        <dbReference type="EMBL" id="PWA64856.1"/>
    </source>
</evidence>
<evidence type="ECO:0000256" key="4">
    <source>
        <dbReference type="ARBA" id="ARBA00022448"/>
    </source>
</evidence>
<evidence type="ECO:0000256" key="7">
    <source>
        <dbReference type="ARBA" id="ARBA00022927"/>
    </source>
</evidence>
<comment type="caution">
    <text evidence="11">The sequence shown here is derived from an EMBL/GenBank/DDBJ whole genome shotgun (WGS) entry which is preliminary data.</text>
</comment>
<evidence type="ECO:0000256" key="5">
    <source>
        <dbReference type="ARBA" id="ARBA00022692"/>
    </source>
</evidence>
<dbReference type="PANTHER" id="PTHR32409">
    <property type="entry name" value="MITOCHONDRIAL IMPORT RECEPTOR SUBUNIT TOM20-1-RELATED"/>
    <property type="match status" value="1"/>
</dbReference>
<name>A0A2U1MUG7_ARTAN</name>
<reference evidence="11 12" key="1">
    <citation type="journal article" date="2018" name="Mol. Plant">
        <title>The genome of Artemisia annua provides insight into the evolution of Asteraceae family and artemisinin biosynthesis.</title>
        <authorList>
            <person name="Shen Q."/>
            <person name="Zhang L."/>
            <person name="Liao Z."/>
            <person name="Wang S."/>
            <person name="Yan T."/>
            <person name="Shi P."/>
            <person name="Liu M."/>
            <person name="Fu X."/>
            <person name="Pan Q."/>
            <person name="Wang Y."/>
            <person name="Lv Z."/>
            <person name="Lu X."/>
            <person name="Zhang F."/>
            <person name="Jiang W."/>
            <person name="Ma Y."/>
            <person name="Chen M."/>
            <person name="Hao X."/>
            <person name="Li L."/>
            <person name="Tang Y."/>
            <person name="Lv G."/>
            <person name="Zhou Y."/>
            <person name="Sun X."/>
            <person name="Brodelius P.E."/>
            <person name="Rose J.K.C."/>
            <person name="Tang K."/>
        </authorList>
    </citation>
    <scope>NUCLEOTIDE SEQUENCE [LARGE SCALE GENOMIC DNA]</scope>
    <source>
        <strain evidence="12">cv. Huhao1</strain>
        <tissue evidence="11">Leaf</tissue>
    </source>
</reference>
<keyword evidence="11" id="KW-0675">Receptor</keyword>
<evidence type="ECO:0000256" key="6">
    <source>
        <dbReference type="ARBA" id="ARBA00022787"/>
    </source>
</evidence>
<dbReference type="InterPro" id="IPR010547">
    <property type="entry name" value="TOM20_imprt_rcpt"/>
</dbReference>
<accession>A0A2U1MUG7</accession>
<evidence type="ECO:0000313" key="12">
    <source>
        <dbReference type="Proteomes" id="UP000245207"/>
    </source>
</evidence>
<dbReference type="AlphaFoldDB" id="A0A2U1MUG7"/>
<dbReference type="STRING" id="35608.A0A2U1MUG7"/>
<evidence type="ECO:0000256" key="9">
    <source>
        <dbReference type="ARBA" id="ARBA00023128"/>
    </source>
</evidence>
<keyword evidence="6" id="KW-1000">Mitochondrion outer membrane</keyword>